<dbReference type="InterPro" id="IPR011335">
    <property type="entry name" value="Restrct_endonuc-II-like"/>
</dbReference>
<gene>
    <name evidence="3" type="ORF">EV674_103101</name>
</gene>
<protein>
    <submittedName>
        <fullName evidence="3">Restriction system protein</fullName>
    </submittedName>
</protein>
<keyword evidence="1" id="KW-0472">Membrane</keyword>
<feature type="transmembrane region" description="Helical" evidence="1">
    <location>
        <begin position="15"/>
        <end position="33"/>
    </location>
</feature>
<evidence type="ECO:0000313" key="3">
    <source>
        <dbReference type="EMBL" id="TCP19871.1"/>
    </source>
</evidence>
<accession>A0A4R2NF04</accession>
<feature type="domain" description="Restriction endonuclease type IV Mrr" evidence="2">
    <location>
        <begin position="79"/>
        <end position="183"/>
    </location>
</feature>
<dbReference type="EMBL" id="SLXH01000003">
    <property type="protein sequence ID" value="TCP19871.1"/>
    <property type="molecule type" value="Genomic_DNA"/>
</dbReference>
<sequence>MAPNSLFAILLRSPWWASFAVAGLIVLVASTLLPAQYVVFGALGAVPITVVGCIAAWRQWNAPNSAQVEQALATALAQPWREFADTLERAWQAGGASVERLNHPHADFCLTQGARTTLVSARRWKAATHGIEPLRQLHAAMQAQGVASGAYIAAQGTVTDAAVEFANAHGLVLLQGPALAQLLRSVR</sequence>
<dbReference type="AlphaFoldDB" id="A0A4R2NF04"/>
<keyword evidence="1" id="KW-0812">Transmembrane</keyword>
<feature type="transmembrane region" description="Helical" evidence="1">
    <location>
        <begin position="38"/>
        <end position="57"/>
    </location>
</feature>
<dbReference type="GO" id="GO:0004519">
    <property type="term" value="F:endonuclease activity"/>
    <property type="evidence" value="ECO:0007669"/>
    <property type="project" value="InterPro"/>
</dbReference>
<comment type="caution">
    <text evidence="3">The sequence shown here is derived from an EMBL/GenBank/DDBJ whole genome shotgun (WGS) entry which is preliminary data.</text>
</comment>
<keyword evidence="1" id="KW-1133">Transmembrane helix</keyword>
<proteinExistence type="predicted"/>
<evidence type="ECO:0000256" key="1">
    <source>
        <dbReference type="SAM" id="Phobius"/>
    </source>
</evidence>
<name>A0A4R2NF04_9BURK</name>
<dbReference type="GO" id="GO:0009307">
    <property type="term" value="P:DNA restriction-modification system"/>
    <property type="evidence" value="ECO:0007669"/>
    <property type="project" value="InterPro"/>
</dbReference>
<evidence type="ECO:0000259" key="2">
    <source>
        <dbReference type="Pfam" id="PF04471"/>
    </source>
</evidence>
<dbReference type="InterPro" id="IPR007560">
    <property type="entry name" value="Restrct_endonuc_IV_Mrr"/>
</dbReference>
<dbReference type="RefSeq" id="WP_119012924.1">
    <property type="nucleotide sequence ID" value="NZ_QXNC01000010.1"/>
</dbReference>
<keyword evidence="4" id="KW-1185">Reference proteome</keyword>
<dbReference type="Pfam" id="PF04471">
    <property type="entry name" value="Mrr_cat"/>
    <property type="match status" value="1"/>
</dbReference>
<organism evidence="3 4">
    <name type="scientific">Simplicispira metamorpha</name>
    <dbReference type="NCBI Taxonomy" id="80881"/>
    <lineage>
        <taxon>Bacteria</taxon>
        <taxon>Pseudomonadati</taxon>
        <taxon>Pseudomonadota</taxon>
        <taxon>Betaproteobacteria</taxon>
        <taxon>Burkholderiales</taxon>
        <taxon>Comamonadaceae</taxon>
        <taxon>Simplicispira</taxon>
    </lineage>
</organism>
<dbReference type="SUPFAM" id="SSF52980">
    <property type="entry name" value="Restriction endonuclease-like"/>
    <property type="match status" value="1"/>
</dbReference>
<evidence type="ECO:0000313" key="4">
    <source>
        <dbReference type="Proteomes" id="UP000295182"/>
    </source>
</evidence>
<dbReference type="OrthoDB" id="8776507at2"/>
<reference evidence="3 4" key="1">
    <citation type="submission" date="2019-03" db="EMBL/GenBank/DDBJ databases">
        <title>Genomic Encyclopedia of Type Strains, Phase IV (KMG-IV): sequencing the most valuable type-strain genomes for metagenomic binning, comparative biology and taxonomic classification.</title>
        <authorList>
            <person name="Goeker M."/>
        </authorList>
    </citation>
    <scope>NUCLEOTIDE SEQUENCE [LARGE SCALE GENOMIC DNA]</scope>
    <source>
        <strain evidence="3 4">DSM 1837</strain>
    </source>
</reference>
<dbReference type="Proteomes" id="UP000295182">
    <property type="component" value="Unassembled WGS sequence"/>
</dbReference>
<dbReference type="GO" id="GO:0003677">
    <property type="term" value="F:DNA binding"/>
    <property type="evidence" value="ECO:0007669"/>
    <property type="project" value="InterPro"/>
</dbReference>